<dbReference type="Proteomes" id="UP001428341">
    <property type="component" value="Unassembled WGS sequence"/>
</dbReference>
<gene>
    <name evidence="1" type="ORF">WN944_004426</name>
</gene>
<comment type="caution">
    <text evidence="1">The sequence shown here is derived from an EMBL/GenBank/DDBJ whole genome shotgun (WGS) entry which is preliminary data.</text>
</comment>
<dbReference type="AlphaFoldDB" id="A0AAP0M510"/>
<sequence>MLGYEHQSRTSIQQNEIGGAGNLNFLKKDMRNFLQKEKDDMIEAGDVQALPNYLKRRQVKEKWCPAFSLDTFSANMKSTQRSESTDNVFHDNEANEIRLEELQDDHSCCMAVMMEEIFKNDEVYVYKANEEGQQRVFTIDYNLATMDINFMLSKQHWWDRELCDSSKVGGRMDIYAASVEVEPNCIKEVPPAFKEDICRSREMKDSGSKTVQNSRNNVAMLGTNSPTAAARELNFSVAG</sequence>
<proteinExistence type="predicted"/>
<dbReference type="EMBL" id="JBCGBO010000006">
    <property type="protein sequence ID" value="KAK9193729.1"/>
    <property type="molecule type" value="Genomic_DNA"/>
</dbReference>
<dbReference type="PANTHER" id="PTHR47718:SF13">
    <property type="entry name" value="OS09G0290500 PROTEIN"/>
    <property type="match status" value="1"/>
</dbReference>
<reference evidence="1 2" key="1">
    <citation type="submission" date="2024-05" db="EMBL/GenBank/DDBJ databases">
        <title>Haplotype-resolved chromosome-level genome assembly of Huyou (Citrus changshanensis).</title>
        <authorList>
            <person name="Miao C."/>
            <person name="Chen W."/>
            <person name="Wu Y."/>
            <person name="Wang L."/>
            <person name="Zhao S."/>
            <person name="Grierson D."/>
            <person name="Xu C."/>
            <person name="Chen K."/>
        </authorList>
    </citation>
    <scope>NUCLEOTIDE SEQUENCE [LARGE SCALE GENOMIC DNA]</scope>
    <source>
        <strain evidence="1">01-14</strain>
        <tissue evidence="1">Leaf</tissue>
    </source>
</reference>
<evidence type="ECO:0000313" key="2">
    <source>
        <dbReference type="Proteomes" id="UP001428341"/>
    </source>
</evidence>
<organism evidence="1 2">
    <name type="scientific">Citrus x changshan-huyou</name>
    <dbReference type="NCBI Taxonomy" id="2935761"/>
    <lineage>
        <taxon>Eukaryota</taxon>
        <taxon>Viridiplantae</taxon>
        <taxon>Streptophyta</taxon>
        <taxon>Embryophyta</taxon>
        <taxon>Tracheophyta</taxon>
        <taxon>Spermatophyta</taxon>
        <taxon>Magnoliopsida</taxon>
        <taxon>eudicotyledons</taxon>
        <taxon>Gunneridae</taxon>
        <taxon>Pentapetalae</taxon>
        <taxon>rosids</taxon>
        <taxon>malvids</taxon>
        <taxon>Sapindales</taxon>
        <taxon>Rutaceae</taxon>
        <taxon>Aurantioideae</taxon>
        <taxon>Citrus</taxon>
    </lineage>
</organism>
<protein>
    <submittedName>
        <fullName evidence="1">Uncharacterized protein</fullName>
    </submittedName>
</protein>
<evidence type="ECO:0000313" key="1">
    <source>
        <dbReference type="EMBL" id="KAK9193729.1"/>
    </source>
</evidence>
<keyword evidence="2" id="KW-1185">Reference proteome</keyword>
<name>A0AAP0M510_9ROSI</name>
<accession>A0AAP0M510</accession>
<dbReference type="PANTHER" id="PTHR47718">
    <property type="entry name" value="OS01G0519700 PROTEIN"/>
    <property type="match status" value="1"/>
</dbReference>